<comment type="subcellular location">
    <subcellularLocation>
        <location evidence="1">Cell membrane</location>
    </subcellularLocation>
</comment>
<sequence length="299" mass="35199">MPCTPTCRKWTVFGFGTFFLVLGVFLVLCWNDVVQLIKNQELNLGNDDTTEYKFWEETPIPMYIEFYLYNWSNYQEVIDSNWTKKPSFYQMGPYTYTEKHIRKDVIFNDNHTLTFKTDRLWHYAPERSSGSLDDQITTVNPILLTVANMVKYKHPIVRIGVNFFLEEKRINLTVTQSAKEFIFEGYEDPMLTLLKKLHLKHIDIPFTKFGWFAARNGSIDYDGTFNMFDGTDDVRKLGRFSSWNYNKSTKYYPGYCGQVNGTSGELWYPVEDDSHVQIFSPDTCRRFNFSNAYSAQDFI</sequence>
<evidence type="ECO:0000256" key="4">
    <source>
        <dbReference type="ARBA" id="ARBA00022692"/>
    </source>
</evidence>
<keyword evidence="6 8" id="KW-0472">Membrane</keyword>
<evidence type="ECO:0000256" key="1">
    <source>
        <dbReference type="ARBA" id="ARBA00004236"/>
    </source>
</evidence>
<reference evidence="9" key="1">
    <citation type="journal article" date="2020" name="J Insects Food Feed">
        <title>The yellow mealworm (Tenebrio molitor) genome: a resource for the emerging insects as food and feed industry.</title>
        <authorList>
            <person name="Eriksson T."/>
            <person name="Andere A."/>
            <person name="Kelstrup H."/>
            <person name="Emery V."/>
            <person name="Picard C."/>
        </authorList>
    </citation>
    <scope>NUCLEOTIDE SEQUENCE</scope>
    <source>
        <strain evidence="9">Stoneville</strain>
        <tissue evidence="9">Whole head</tissue>
    </source>
</reference>
<evidence type="ECO:0000313" key="10">
    <source>
        <dbReference type="Proteomes" id="UP000719412"/>
    </source>
</evidence>
<comment type="caution">
    <text evidence="9">The sequence shown here is derived from an EMBL/GenBank/DDBJ whole genome shotgun (WGS) entry which is preliminary data.</text>
</comment>
<keyword evidence="5 8" id="KW-1133">Transmembrane helix</keyword>
<dbReference type="GO" id="GO:0005737">
    <property type="term" value="C:cytoplasm"/>
    <property type="evidence" value="ECO:0007669"/>
    <property type="project" value="TreeGrafter"/>
</dbReference>
<comment type="similarity">
    <text evidence="2">Belongs to the CD36 family.</text>
</comment>
<keyword evidence="10" id="KW-1185">Reference proteome</keyword>
<dbReference type="AlphaFoldDB" id="A0A8J6LFS1"/>
<dbReference type="EMBL" id="JABDTM020017827">
    <property type="protein sequence ID" value="KAH0818362.1"/>
    <property type="molecule type" value="Genomic_DNA"/>
</dbReference>
<evidence type="ECO:0000256" key="2">
    <source>
        <dbReference type="ARBA" id="ARBA00010532"/>
    </source>
</evidence>
<keyword evidence="7" id="KW-0325">Glycoprotein</keyword>
<evidence type="ECO:0000256" key="6">
    <source>
        <dbReference type="ARBA" id="ARBA00023136"/>
    </source>
</evidence>
<name>A0A8J6LFS1_TENMO</name>
<dbReference type="PRINTS" id="PR01609">
    <property type="entry name" value="CD36FAMILY"/>
</dbReference>
<dbReference type="InterPro" id="IPR002159">
    <property type="entry name" value="CD36_fam"/>
</dbReference>
<evidence type="ECO:0000256" key="8">
    <source>
        <dbReference type="SAM" id="Phobius"/>
    </source>
</evidence>
<protein>
    <submittedName>
        <fullName evidence="9">Uncharacterized protein</fullName>
    </submittedName>
</protein>
<evidence type="ECO:0000256" key="5">
    <source>
        <dbReference type="ARBA" id="ARBA00022989"/>
    </source>
</evidence>
<dbReference type="PANTHER" id="PTHR11923:SF114">
    <property type="entry name" value="FI02050P-RELATED"/>
    <property type="match status" value="1"/>
</dbReference>
<dbReference type="GO" id="GO:0005044">
    <property type="term" value="F:scavenger receptor activity"/>
    <property type="evidence" value="ECO:0007669"/>
    <property type="project" value="TreeGrafter"/>
</dbReference>
<dbReference type="PANTHER" id="PTHR11923">
    <property type="entry name" value="SCAVENGER RECEPTOR CLASS B TYPE-1 SR-B1"/>
    <property type="match status" value="1"/>
</dbReference>
<feature type="transmembrane region" description="Helical" evidence="8">
    <location>
        <begin position="12"/>
        <end position="30"/>
    </location>
</feature>
<organism evidence="9 10">
    <name type="scientific">Tenebrio molitor</name>
    <name type="common">Yellow mealworm beetle</name>
    <dbReference type="NCBI Taxonomy" id="7067"/>
    <lineage>
        <taxon>Eukaryota</taxon>
        <taxon>Metazoa</taxon>
        <taxon>Ecdysozoa</taxon>
        <taxon>Arthropoda</taxon>
        <taxon>Hexapoda</taxon>
        <taxon>Insecta</taxon>
        <taxon>Pterygota</taxon>
        <taxon>Neoptera</taxon>
        <taxon>Endopterygota</taxon>
        <taxon>Coleoptera</taxon>
        <taxon>Polyphaga</taxon>
        <taxon>Cucujiformia</taxon>
        <taxon>Tenebrionidae</taxon>
        <taxon>Tenebrio</taxon>
    </lineage>
</organism>
<dbReference type="Pfam" id="PF01130">
    <property type="entry name" value="CD36"/>
    <property type="match status" value="1"/>
</dbReference>
<reference evidence="9" key="2">
    <citation type="submission" date="2021-08" db="EMBL/GenBank/DDBJ databases">
        <authorList>
            <person name="Eriksson T."/>
        </authorList>
    </citation>
    <scope>NUCLEOTIDE SEQUENCE</scope>
    <source>
        <strain evidence="9">Stoneville</strain>
        <tissue evidence="9">Whole head</tissue>
    </source>
</reference>
<evidence type="ECO:0000313" key="9">
    <source>
        <dbReference type="EMBL" id="KAH0818362.1"/>
    </source>
</evidence>
<dbReference type="Proteomes" id="UP000719412">
    <property type="component" value="Unassembled WGS sequence"/>
</dbReference>
<proteinExistence type="inferred from homology"/>
<evidence type="ECO:0000256" key="3">
    <source>
        <dbReference type="ARBA" id="ARBA00022475"/>
    </source>
</evidence>
<keyword evidence="3" id="KW-1003">Cell membrane</keyword>
<accession>A0A8J6LFS1</accession>
<evidence type="ECO:0000256" key="7">
    <source>
        <dbReference type="ARBA" id="ARBA00023180"/>
    </source>
</evidence>
<keyword evidence="4 8" id="KW-0812">Transmembrane</keyword>
<dbReference type="GO" id="GO:0005886">
    <property type="term" value="C:plasma membrane"/>
    <property type="evidence" value="ECO:0007669"/>
    <property type="project" value="UniProtKB-SubCell"/>
</dbReference>
<gene>
    <name evidence="9" type="ORF">GEV33_004429</name>
</gene>